<proteinExistence type="predicted"/>
<protein>
    <submittedName>
        <fullName evidence="1">Uncharacterized protein</fullName>
    </submittedName>
</protein>
<sequence>MLTDKCYKAEEIKPLLGVLEVRLVTPDSRLKCGLVLLEISLESASSQSKRCRECLHEVEDTLNNVRNSDKKIRRRGRDARCETLLLTGK</sequence>
<name>A0A8H5WLN2_FUSHE</name>
<gene>
    <name evidence="1" type="ORF">FHETE_7580</name>
</gene>
<dbReference type="EMBL" id="JAAGWQ010000151">
    <property type="protein sequence ID" value="KAF5663200.1"/>
    <property type="molecule type" value="Genomic_DNA"/>
</dbReference>
<reference evidence="1 2" key="1">
    <citation type="submission" date="2020-05" db="EMBL/GenBank/DDBJ databases">
        <title>Identification and distribution of gene clusters putatively required for synthesis of sphingolipid metabolism inhibitors in phylogenetically diverse species of the filamentous fungus Fusarium.</title>
        <authorList>
            <person name="Kim H.-S."/>
            <person name="Busman M."/>
            <person name="Brown D.W."/>
            <person name="Divon H."/>
            <person name="Uhlig S."/>
            <person name="Proctor R.H."/>
        </authorList>
    </citation>
    <scope>NUCLEOTIDE SEQUENCE [LARGE SCALE GENOMIC DNA]</scope>
    <source>
        <strain evidence="1 2">NRRL 20693</strain>
    </source>
</reference>
<accession>A0A8H5WLN2</accession>
<comment type="caution">
    <text evidence="1">The sequence shown here is derived from an EMBL/GenBank/DDBJ whole genome shotgun (WGS) entry which is preliminary data.</text>
</comment>
<keyword evidence="2" id="KW-1185">Reference proteome</keyword>
<evidence type="ECO:0000313" key="2">
    <source>
        <dbReference type="Proteomes" id="UP000567885"/>
    </source>
</evidence>
<evidence type="ECO:0000313" key="1">
    <source>
        <dbReference type="EMBL" id="KAF5663200.1"/>
    </source>
</evidence>
<dbReference type="AlphaFoldDB" id="A0A8H5WLN2"/>
<dbReference type="Proteomes" id="UP000567885">
    <property type="component" value="Unassembled WGS sequence"/>
</dbReference>
<organism evidence="1 2">
    <name type="scientific">Fusarium heterosporum</name>
    <dbReference type="NCBI Taxonomy" id="42747"/>
    <lineage>
        <taxon>Eukaryota</taxon>
        <taxon>Fungi</taxon>
        <taxon>Dikarya</taxon>
        <taxon>Ascomycota</taxon>
        <taxon>Pezizomycotina</taxon>
        <taxon>Sordariomycetes</taxon>
        <taxon>Hypocreomycetidae</taxon>
        <taxon>Hypocreales</taxon>
        <taxon>Nectriaceae</taxon>
        <taxon>Fusarium</taxon>
        <taxon>Fusarium heterosporum species complex</taxon>
    </lineage>
</organism>